<evidence type="ECO:0000313" key="1">
    <source>
        <dbReference type="EMBL" id="AAY49054.1"/>
    </source>
</evidence>
<evidence type="ECO:0000313" key="2">
    <source>
        <dbReference type="Proteomes" id="UP000000420"/>
    </source>
</evidence>
<dbReference type="KEGG" id="xcb:XC_1991"/>
<dbReference type="AlphaFoldDB" id="A0A0H2X760"/>
<sequence>MWNGSLLCRVCARHAAWRVSARVDGRGASGGSVTRIDRWQHPHPAHLRLAACIGSNAEAKAVMQRFERLLCLQALAPSSYPATRRTLLPVVADDRYVER</sequence>
<dbReference type="EMBL" id="CP000050">
    <property type="protein sequence ID" value="AAY49054.1"/>
    <property type="molecule type" value="Genomic_DNA"/>
</dbReference>
<gene>
    <name evidence="1" type="ordered locus">XC_1991</name>
</gene>
<proteinExistence type="predicted"/>
<organism evidence="1 2">
    <name type="scientific">Xanthomonas campestris pv. campestris (strain 8004)</name>
    <dbReference type="NCBI Taxonomy" id="314565"/>
    <lineage>
        <taxon>Bacteria</taxon>
        <taxon>Pseudomonadati</taxon>
        <taxon>Pseudomonadota</taxon>
        <taxon>Gammaproteobacteria</taxon>
        <taxon>Lysobacterales</taxon>
        <taxon>Lysobacteraceae</taxon>
        <taxon>Xanthomonas</taxon>
    </lineage>
</organism>
<name>A0A0H2X760_XANC8</name>
<accession>A0A0H2X760</accession>
<dbReference type="HOGENOM" id="CLU_181632_0_0_6"/>
<dbReference type="Proteomes" id="UP000000420">
    <property type="component" value="Chromosome"/>
</dbReference>
<reference evidence="1 2" key="1">
    <citation type="journal article" date="2005" name="Genome Res.">
        <title>Comparative and functional genomic analyses of the pathogenicity of phytopathogen Xanthomonas campestris pv. campestris.</title>
        <authorList>
            <person name="Qian W."/>
            <person name="Jia Y."/>
            <person name="Ren S.X."/>
            <person name="He Y.Q."/>
            <person name="Feng J.X."/>
            <person name="Lu L.F."/>
            <person name="Sun Q."/>
            <person name="Ying G."/>
            <person name="Tang D.J."/>
            <person name="Tang H."/>
            <person name="Wu W."/>
            <person name="Hao P."/>
            <person name="Wang L."/>
            <person name="Jiang B.L."/>
            <person name="Zeng S."/>
            <person name="Gu W.Y."/>
            <person name="Lu G."/>
            <person name="Rong L."/>
            <person name="Tian Y."/>
            <person name="Yao Z."/>
            <person name="Fu G."/>
            <person name="Chen B."/>
            <person name="Fang R."/>
            <person name="Qiang B."/>
            <person name="Chen Z."/>
            <person name="Zhao G.P."/>
            <person name="Tang J.L."/>
            <person name="He C."/>
        </authorList>
    </citation>
    <scope>NUCLEOTIDE SEQUENCE [LARGE SCALE GENOMIC DNA]</scope>
    <source>
        <strain evidence="1 2">8004</strain>
    </source>
</reference>
<protein>
    <submittedName>
        <fullName evidence="1">Uncharacterized protein</fullName>
    </submittedName>
</protein>